<feature type="region of interest" description="Disordered" evidence="1">
    <location>
        <begin position="55"/>
        <end position="87"/>
    </location>
</feature>
<sequence>MQDQHTGVRDLERYADGQLDGIEWVAVHAHVQECEPCGRLAEQAQWFAEHRNAEPADFDPADFEDGDFESWDVENPDWPADPLPAPAEVHPPGWSVVAGAAAVAALVAFAVGRALGAG</sequence>
<feature type="compositionally biased region" description="Acidic residues" evidence="1">
    <location>
        <begin position="56"/>
        <end position="75"/>
    </location>
</feature>
<name>A0A929BAE4_9PSEU</name>
<evidence type="ECO:0000313" key="3">
    <source>
        <dbReference type="EMBL" id="MBE9374396.1"/>
    </source>
</evidence>
<dbReference type="AlphaFoldDB" id="A0A929BAE4"/>
<keyword evidence="2" id="KW-0472">Membrane</keyword>
<keyword evidence="4" id="KW-1185">Reference proteome</keyword>
<gene>
    <name evidence="3" type="ORF">IQ251_08025</name>
</gene>
<evidence type="ECO:0000313" key="4">
    <source>
        <dbReference type="Proteomes" id="UP000598360"/>
    </source>
</evidence>
<keyword evidence="2" id="KW-1133">Transmembrane helix</keyword>
<proteinExistence type="predicted"/>
<evidence type="ECO:0000256" key="1">
    <source>
        <dbReference type="SAM" id="MobiDB-lite"/>
    </source>
</evidence>
<feature type="transmembrane region" description="Helical" evidence="2">
    <location>
        <begin position="93"/>
        <end position="115"/>
    </location>
</feature>
<evidence type="ECO:0000256" key="2">
    <source>
        <dbReference type="SAM" id="Phobius"/>
    </source>
</evidence>
<dbReference type="RefSeq" id="WP_193927832.1">
    <property type="nucleotide sequence ID" value="NZ_JADEYC010000012.1"/>
</dbReference>
<dbReference type="Proteomes" id="UP000598360">
    <property type="component" value="Unassembled WGS sequence"/>
</dbReference>
<reference evidence="3" key="1">
    <citation type="submission" date="2020-10" db="EMBL/GenBank/DDBJ databases">
        <title>Diversity and distribution of actinomycetes associated with coral in the coast of Hainan.</title>
        <authorList>
            <person name="Li F."/>
        </authorList>
    </citation>
    <scope>NUCLEOTIDE SEQUENCE</scope>
    <source>
        <strain evidence="3">HNM0983</strain>
    </source>
</reference>
<comment type="caution">
    <text evidence="3">The sequence shown here is derived from an EMBL/GenBank/DDBJ whole genome shotgun (WGS) entry which is preliminary data.</text>
</comment>
<dbReference type="EMBL" id="JADEYC010000012">
    <property type="protein sequence ID" value="MBE9374396.1"/>
    <property type="molecule type" value="Genomic_DNA"/>
</dbReference>
<organism evidence="3 4">
    <name type="scientific">Saccharopolyspora montiporae</name>
    <dbReference type="NCBI Taxonomy" id="2781240"/>
    <lineage>
        <taxon>Bacteria</taxon>
        <taxon>Bacillati</taxon>
        <taxon>Actinomycetota</taxon>
        <taxon>Actinomycetes</taxon>
        <taxon>Pseudonocardiales</taxon>
        <taxon>Pseudonocardiaceae</taxon>
        <taxon>Saccharopolyspora</taxon>
    </lineage>
</organism>
<protein>
    <submittedName>
        <fullName evidence="3">Uncharacterized protein</fullName>
    </submittedName>
</protein>
<keyword evidence="2" id="KW-0812">Transmembrane</keyword>
<accession>A0A929BAE4</accession>